<protein>
    <submittedName>
        <fullName evidence="2">Uncharacterized protein</fullName>
    </submittedName>
</protein>
<feature type="compositionally biased region" description="Basic and acidic residues" evidence="1">
    <location>
        <begin position="40"/>
        <end position="49"/>
    </location>
</feature>
<evidence type="ECO:0000256" key="1">
    <source>
        <dbReference type="SAM" id="MobiDB-lite"/>
    </source>
</evidence>
<comment type="caution">
    <text evidence="2">The sequence shown here is derived from an EMBL/GenBank/DDBJ whole genome shotgun (WGS) entry which is preliminary data.</text>
</comment>
<dbReference type="Proteomes" id="UP001500782">
    <property type="component" value="Unassembled WGS sequence"/>
</dbReference>
<dbReference type="RefSeq" id="WP_343797583.1">
    <property type="nucleotide sequence ID" value="NZ_BAAADJ010000014.1"/>
</dbReference>
<dbReference type="EMBL" id="BAAADJ010000014">
    <property type="protein sequence ID" value="GAA0324442.1"/>
    <property type="molecule type" value="Genomic_DNA"/>
</dbReference>
<proteinExistence type="predicted"/>
<evidence type="ECO:0000313" key="2">
    <source>
        <dbReference type="EMBL" id="GAA0324442.1"/>
    </source>
</evidence>
<evidence type="ECO:0000313" key="3">
    <source>
        <dbReference type="Proteomes" id="UP001500782"/>
    </source>
</evidence>
<feature type="region of interest" description="Disordered" evidence="1">
    <location>
        <begin position="40"/>
        <end position="61"/>
    </location>
</feature>
<sequence>MMKRKTSFLSILLALGVLLSVVIPYSTHVELTEHGEIRDGQVHSVKKPENQLLSSLKHSQP</sequence>
<keyword evidence="3" id="KW-1185">Reference proteome</keyword>
<organism evidence="2 3">
    <name type="scientific">Bacillus carboniphilus</name>
    <dbReference type="NCBI Taxonomy" id="86663"/>
    <lineage>
        <taxon>Bacteria</taxon>
        <taxon>Bacillati</taxon>
        <taxon>Bacillota</taxon>
        <taxon>Bacilli</taxon>
        <taxon>Bacillales</taxon>
        <taxon>Bacillaceae</taxon>
        <taxon>Bacillus</taxon>
    </lineage>
</organism>
<gene>
    <name evidence="2" type="ORF">GCM10008967_13740</name>
</gene>
<accession>A0ABP3FS36</accession>
<name>A0ABP3FS36_9BACI</name>
<reference evidence="3" key="1">
    <citation type="journal article" date="2019" name="Int. J. Syst. Evol. Microbiol.">
        <title>The Global Catalogue of Microorganisms (GCM) 10K type strain sequencing project: providing services to taxonomists for standard genome sequencing and annotation.</title>
        <authorList>
            <consortium name="The Broad Institute Genomics Platform"/>
            <consortium name="The Broad Institute Genome Sequencing Center for Infectious Disease"/>
            <person name="Wu L."/>
            <person name="Ma J."/>
        </authorList>
    </citation>
    <scope>NUCLEOTIDE SEQUENCE [LARGE SCALE GENOMIC DNA]</scope>
    <source>
        <strain evidence="3">JCM 9731</strain>
    </source>
</reference>
<feature type="compositionally biased region" description="Polar residues" evidence="1">
    <location>
        <begin position="51"/>
        <end position="61"/>
    </location>
</feature>